<dbReference type="InterPro" id="IPR003439">
    <property type="entry name" value="ABC_transporter-like_ATP-bd"/>
</dbReference>
<evidence type="ECO:0000256" key="4">
    <source>
        <dbReference type="ARBA" id="ARBA00022967"/>
    </source>
</evidence>
<keyword evidence="7" id="KW-1185">Reference proteome</keyword>
<dbReference type="EMBL" id="AFGF01000269">
    <property type="protein sequence ID" value="EGO61940.1"/>
    <property type="molecule type" value="Genomic_DNA"/>
</dbReference>
<dbReference type="AlphaFoldDB" id="F7NPU9"/>
<dbReference type="eggNOG" id="COG1120">
    <property type="taxonomic scope" value="Bacteria"/>
</dbReference>
<dbReference type="Proteomes" id="UP000003240">
    <property type="component" value="Unassembled WGS sequence"/>
</dbReference>
<dbReference type="GO" id="GO:0005524">
    <property type="term" value="F:ATP binding"/>
    <property type="evidence" value="ECO:0007669"/>
    <property type="project" value="UniProtKB-KW"/>
</dbReference>
<evidence type="ECO:0000256" key="2">
    <source>
        <dbReference type="ARBA" id="ARBA00022741"/>
    </source>
</evidence>
<gene>
    <name evidence="6" type="ORF">ALO_20732</name>
</gene>
<dbReference type="RefSeq" id="WP_004099670.1">
    <property type="nucleotide sequence ID" value="NZ_AFGF01000269.1"/>
</dbReference>
<dbReference type="CDD" id="cd03214">
    <property type="entry name" value="ABC_Iron-Siderophores_B12_Hemin"/>
    <property type="match status" value="1"/>
</dbReference>
<protein>
    <submittedName>
        <fullName evidence="6">Putative iron compound ABC transporter ATP binding protein</fullName>
    </submittedName>
</protein>
<dbReference type="PROSITE" id="PS50893">
    <property type="entry name" value="ABC_TRANSPORTER_2"/>
    <property type="match status" value="1"/>
</dbReference>
<evidence type="ECO:0000259" key="5">
    <source>
        <dbReference type="PROSITE" id="PS50893"/>
    </source>
</evidence>
<reference evidence="6 7" key="1">
    <citation type="journal article" date="2011" name="EMBO J.">
        <title>Structural diversity of bacterial flagellar motors.</title>
        <authorList>
            <person name="Chen S."/>
            <person name="Beeby M."/>
            <person name="Murphy G.E."/>
            <person name="Leadbetter J.R."/>
            <person name="Hendrixson D.R."/>
            <person name="Briegel A."/>
            <person name="Li Z."/>
            <person name="Shi J."/>
            <person name="Tocheva E.I."/>
            <person name="Muller A."/>
            <person name="Dobro M.J."/>
            <person name="Jensen G.J."/>
        </authorList>
    </citation>
    <scope>NUCLEOTIDE SEQUENCE [LARGE SCALE GENOMIC DNA]</scope>
    <source>
        <strain evidence="6 7">DSM 6540</strain>
    </source>
</reference>
<keyword evidence="4" id="KW-1278">Translocase</keyword>
<proteinExistence type="predicted"/>
<dbReference type="Pfam" id="PF00005">
    <property type="entry name" value="ABC_tran"/>
    <property type="match status" value="1"/>
</dbReference>
<dbReference type="GO" id="GO:0016887">
    <property type="term" value="F:ATP hydrolysis activity"/>
    <property type="evidence" value="ECO:0007669"/>
    <property type="project" value="InterPro"/>
</dbReference>
<dbReference type="FunFam" id="3.40.50.300:FF:000134">
    <property type="entry name" value="Iron-enterobactin ABC transporter ATP-binding protein"/>
    <property type="match status" value="1"/>
</dbReference>
<keyword evidence="1" id="KW-0813">Transport</keyword>
<comment type="caution">
    <text evidence="6">The sequence shown here is derived from an EMBL/GenBank/DDBJ whole genome shotgun (WGS) entry which is preliminary data.</text>
</comment>
<dbReference type="Gene3D" id="3.40.50.300">
    <property type="entry name" value="P-loop containing nucleotide triphosphate hydrolases"/>
    <property type="match status" value="1"/>
</dbReference>
<keyword evidence="3" id="KW-0067">ATP-binding</keyword>
<sequence>MTDKLLTVDDLSAGYGNQPLLHNISFSLEPGETLSIIAPNGAGKSTLLKCITGLLPLMAGGIQLKGKPMTAWSRRELARMIAMVRTEETENPFPAEQVVLMGRYAHIPRFSPPSSDDWAIVRTAMEQTGIWHKRQAVMAELSQGEKQKVLIARAIAQCPDILLLDEPTSHLDVANQYIILSMIKKLAQERRTAILAVIHDINLALQFSTRLMIIHNGQIAAIGSGDEILASNVLESVYGIPFQILRHNRVAYVHAYSEMNYGGIGS</sequence>
<dbReference type="InterPro" id="IPR017871">
    <property type="entry name" value="ABC_transporter-like_CS"/>
</dbReference>
<organism evidence="6 7">
    <name type="scientific">Acetonema longum DSM 6540</name>
    <dbReference type="NCBI Taxonomy" id="1009370"/>
    <lineage>
        <taxon>Bacteria</taxon>
        <taxon>Bacillati</taxon>
        <taxon>Bacillota</taxon>
        <taxon>Negativicutes</taxon>
        <taxon>Acetonemataceae</taxon>
        <taxon>Acetonema</taxon>
    </lineage>
</organism>
<dbReference type="SUPFAM" id="SSF52540">
    <property type="entry name" value="P-loop containing nucleoside triphosphate hydrolases"/>
    <property type="match status" value="1"/>
</dbReference>
<keyword evidence="2" id="KW-0547">Nucleotide-binding</keyword>
<dbReference type="InterPro" id="IPR027417">
    <property type="entry name" value="P-loop_NTPase"/>
</dbReference>
<evidence type="ECO:0000256" key="1">
    <source>
        <dbReference type="ARBA" id="ARBA00022448"/>
    </source>
</evidence>
<dbReference type="SMART" id="SM00382">
    <property type="entry name" value="AAA"/>
    <property type="match status" value="1"/>
</dbReference>
<evidence type="ECO:0000256" key="3">
    <source>
        <dbReference type="ARBA" id="ARBA00022840"/>
    </source>
</evidence>
<dbReference type="STRING" id="1009370.ALO_20732"/>
<dbReference type="InterPro" id="IPR003593">
    <property type="entry name" value="AAA+_ATPase"/>
</dbReference>
<evidence type="ECO:0000313" key="6">
    <source>
        <dbReference type="EMBL" id="EGO61940.1"/>
    </source>
</evidence>
<feature type="domain" description="ABC transporter" evidence="5">
    <location>
        <begin position="6"/>
        <end position="241"/>
    </location>
</feature>
<dbReference type="OrthoDB" id="9799337at2"/>
<name>F7NPU9_9FIRM</name>
<dbReference type="PANTHER" id="PTHR42794">
    <property type="entry name" value="HEMIN IMPORT ATP-BINDING PROTEIN HMUV"/>
    <property type="match status" value="1"/>
</dbReference>
<dbReference type="PROSITE" id="PS00211">
    <property type="entry name" value="ABC_TRANSPORTER_1"/>
    <property type="match status" value="1"/>
</dbReference>
<evidence type="ECO:0000313" key="7">
    <source>
        <dbReference type="Proteomes" id="UP000003240"/>
    </source>
</evidence>
<accession>F7NPU9</accession>
<dbReference type="PANTHER" id="PTHR42794:SF1">
    <property type="entry name" value="HEMIN IMPORT ATP-BINDING PROTEIN HMUV"/>
    <property type="match status" value="1"/>
</dbReference>